<protein>
    <submittedName>
        <fullName evidence="1">Uncharacterized protein</fullName>
    </submittedName>
</protein>
<evidence type="ECO:0000313" key="1">
    <source>
        <dbReference type="EMBL" id="DAF43856.1"/>
    </source>
</evidence>
<organism evidence="1">
    <name type="scientific">Myoviridae sp. ctNQV2</name>
    <dbReference type="NCBI Taxonomy" id="2827683"/>
    <lineage>
        <taxon>Viruses</taxon>
        <taxon>Duplodnaviria</taxon>
        <taxon>Heunggongvirae</taxon>
        <taxon>Uroviricota</taxon>
        <taxon>Caudoviricetes</taxon>
    </lineage>
</organism>
<reference evidence="1" key="1">
    <citation type="journal article" date="2021" name="Proc. Natl. Acad. Sci. U.S.A.">
        <title>A Catalog of Tens of Thousands of Viruses from Human Metagenomes Reveals Hidden Associations with Chronic Diseases.</title>
        <authorList>
            <person name="Tisza M.J."/>
            <person name="Buck C.B."/>
        </authorList>
    </citation>
    <scope>NUCLEOTIDE SEQUENCE</scope>
    <source>
        <strain evidence="1">CtNQV2</strain>
    </source>
</reference>
<proteinExistence type="predicted"/>
<sequence length="68" mass="7788">MSVIITKNKTIFYCNTCNNTLSGGNFVAMQQIIFNCGWVILPNKNCYCDKCAHKYNIIHEPKICVIEK</sequence>
<name>A0A8S5RYV5_9CAUD</name>
<accession>A0A8S5RYV5</accession>
<dbReference type="EMBL" id="BK032510">
    <property type="protein sequence ID" value="DAF43856.1"/>
    <property type="molecule type" value="Genomic_DNA"/>
</dbReference>